<dbReference type="SUPFAM" id="SSF55277">
    <property type="entry name" value="GYF domain"/>
    <property type="match status" value="1"/>
</dbReference>
<proteinExistence type="predicted"/>
<evidence type="ECO:0000256" key="1">
    <source>
        <dbReference type="SAM" id="MobiDB-lite"/>
    </source>
</evidence>
<sequence length="131" mass="15342">MLWFYRDNEDKRQGPFWPGQMRQWLEAGYLPKNMLIAPSFKGEVPRDYVPLSQLFPSFENAFLARSDIPAFPIAVSQPKESSDNEDVKAKTRHESTKKRPKWLEESIERQRLGIKRQKLPDTAVSSKDLYN</sequence>
<dbReference type="InterPro" id="IPR035445">
    <property type="entry name" value="GYF-like_dom_sf"/>
</dbReference>
<gene>
    <name evidence="3" type="ORF">ALAG00032_LOCUS15315</name>
</gene>
<dbReference type="Gene3D" id="3.30.1490.40">
    <property type="match status" value="1"/>
</dbReference>
<dbReference type="InterPro" id="IPR003169">
    <property type="entry name" value="GYF"/>
</dbReference>
<dbReference type="PROSITE" id="PS50829">
    <property type="entry name" value="GYF"/>
    <property type="match status" value="1"/>
</dbReference>
<name>A0A7S3K6W3_9STRA</name>
<protein>
    <recommendedName>
        <fullName evidence="2">GYF domain-containing protein</fullName>
    </recommendedName>
</protein>
<accession>A0A7S3K6W3</accession>
<feature type="domain" description="GYF" evidence="2">
    <location>
        <begin position="1"/>
        <end position="52"/>
    </location>
</feature>
<reference evidence="3" key="1">
    <citation type="submission" date="2021-01" db="EMBL/GenBank/DDBJ databases">
        <authorList>
            <person name="Corre E."/>
            <person name="Pelletier E."/>
            <person name="Niang G."/>
            <person name="Scheremetjew M."/>
            <person name="Finn R."/>
            <person name="Kale V."/>
            <person name="Holt S."/>
            <person name="Cochrane G."/>
            <person name="Meng A."/>
            <person name="Brown T."/>
            <person name="Cohen L."/>
        </authorList>
    </citation>
    <scope>NUCLEOTIDE SEQUENCE</scope>
    <source>
        <strain evidence="3">CCMP1510</strain>
    </source>
</reference>
<feature type="compositionally biased region" description="Basic and acidic residues" evidence="1">
    <location>
        <begin position="80"/>
        <end position="94"/>
    </location>
</feature>
<feature type="region of interest" description="Disordered" evidence="1">
    <location>
        <begin position="74"/>
        <end position="104"/>
    </location>
</feature>
<dbReference type="SMART" id="SM00444">
    <property type="entry name" value="GYF"/>
    <property type="match status" value="1"/>
</dbReference>
<evidence type="ECO:0000313" key="3">
    <source>
        <dbReference type="EMBL" id="CAE0374512.1"/>
    </source>
</evidence>
<dbReference type="Pfam" id="PF02213">
    <property type="entry name" value="GYF"/>
    <property type="match status" value="1"/>
</dbReference>
<evidence type="ECO:0000259" key="2">
    <source>
        <dbReference type="PROSITE" id="PS50829"/>
    </source>
</evidence>
<organism evidence="3">
    <name type="scientific">Aureoumbra lagunensis</name>
    <dbReference type="NCBI Taxonomy" id="44058"/>
    <lineage>
        <taxon>Eukaryota</taxon>
        <taxon>Sar</taxon>
        <taxon>Stramenopiles</taxon>
        <taxon>Ochrophyta</taxon>
        <taxon>Pelagophyceae</taxon>
        <taxon>Pelagomonadales</taxon>
        <taxon>Aureoumbra</taxon>
    </lineage>
</organism>
<dbReference type="EMBL" id="HBIJ01023247">
    <property type="protein sequence ID" value="CAE0374512.1"/>
    <property type="molecule type" value="Transcribed_RNA"/>
</dbReference>
<dbReference type="AlphaFoldDB" id="A0A7S3K6W3"/>